<organism evidence="1">
    <name type="scientific">Thermofilum pendens</name>
    <dbReference type="NCBI Taxonomy" id="2269"/>
    <lineage>
        <taxon>Archaea</taxon>
        <taxon>Thermoproteota</taxon>
        <taxon>Thermoprotei</taxon>
        <taxon>Thermofilales</taxon>
        <taxon>Thermofilaceae</taxon>
        <taxon>Thermofilum</taxon>
    </lineage>
</organism>
<comment type="caution">
    <text evidence="1">The sequence shown here is derived from an EMBL/GenBank/DDBJ whole genome shotgun (WGS) entry which is preliminary data.</text>
</comment>
<name>A0A7C3SKU1_THEPE</name>
<protein>
    <submittedName>
        <fullName evidence="1">Uncharacterized protein</fullName>
    </submittedName>
</protein>
<dbReference type="AlphaFoldDB" id="A0A7C3SKU1"/>
<accession>A0A7C3SKU1</accession>
<reference evidence="1" key="1">
    <citation type="journal article" date="2020" name="mSystems">
        <title>Genome- and Community-Level Interaction Insights into Carbon Utilization and Element Cycling Functions of Hydrothermarchaeota in Hydrothermal Sediment.</title>
        <authorList>
            <person name="Zhou Z."/>
            <person name="Liu Y."/>
            <person name="Xu W."/>
            <person name="Pan J."/>
            <person name="Luo Z.H."/>
            <person name="Li M."/>
        </authorList>
    </citation>
    <scope>NUCLEOTIDE SEQUENCE [LARGE SCALE GENOMIC DNA]</scope>
    <source>
        <strain evidence="1">SpSt-8</strain>
    </source>
</reference>
<evidence type="ECO:0000313" key="1">
    <source>
        <dbReference type="EMBL" id="HGB24912.1"/>
    </source>
</evidence>
<sequence length="130" mass="14936">MCTGIVAKCYGMLVRHKPGFDPLGYLLSLDPNRLRELVETSPYTFVIAYEEYRSFGYSSVKQALKGSRLLREDCARQVASRFYDIKGTSRLLSWIKYGCIRVVRRKVGEVKELHPLSSWLFGAGRYFRAA</sequence>
<dbReference type="EMBL" id="DTIB01000058">
    <property type="protein sequence ID" value="HGB24912.1"/>
    <property type="molecule type" value="Genomic_DNA"/>
</dbReference>
<gene>
    <name evidence="1" type="ORF">ENV88_02490</name>
</gene>
<proteinExistence type="predicted"/>